<evidence type="ECO:0000256" key="1">
    <source>
        <dbReference type="ARBA" id="ARBA00022737"/>
    </source>
</evidence>
<protein>
    <recommendedName>
        <fullName evidence="4">SOCS box domain-containing protein</fullName>
    </recommendedName>
</protein>
<evidence type="ECO:0000259" key="4">
    <source>
        <dbReference type="PROSITE" id="PS50225"/>
    </source>
</evidence>
<dbReference type="SUPFAM" id="SSF48403">
    <property type="entry name" value="Ankyrin repeat"/>
    <property type="match status" value="1"/>
</dbReference>
<dbReference type="PROSITE" id="PS50297">
    <property type="entry name" value="ANK_REP_REGION"/>
    <property type="match status" value="2"/>
</dbReference>
<accession>A0AA89BPD7</accession>
<reference evidence="5" key="1">
    <citation type="submission" date="2019-08" db="EMBL/GenBank/DDBJ databases">
        <title>The improved chromosome-level genome for the pearl oyster Pinctada fucata martensii using PacBio sequencing and Hi-C.</title>
        <authorList>
            <person name="Zheng Z."/>
        </authorList>
    </citation>
    <scope>NUCLEOTIDE SEQUENCE</scope>
    <source>
        <strain evidence="5">ZZ-2019</strain>
        <tissue evidence="5">Adductor muscle</tissue>
    </source>
</reference>
<feature type="repeat" description="ANK" evidence="3">
    <location>
        <begin position="41"/>
        <end position="73"/>
    </location>
</feature>
<dbReference type="Gene3D" id="1.25.40.20">
    <property type="entry name" value="Ankyrin repeat-containing domain"/>
    <property type="match status" value="3"/>
</dbReference>
<feature type="repeat" description="ANK" evidence="3">
    <location>
        <begin position="244"/>
        <end position="276"/>
    </location>
</feature>
<dbReference type="AlphaFoldDB" id="A0AA89BPD7"/>
<keyword evidence="1" id="KW-0677">Repeat</keyword>
<feature type="domain" description="SOCS box" evidence="4">
    <location>
        <begin position="328"/>
        <end position="384"/>
    </location>
</feature>
<keyword evidence="2 3" id="KW-0040">ANK repeat</keyword>
<gene>
    <name evidence="5" type="ORF">FSP39_000510</name>
</gene>
<dbReference type="InterPro" id="IPR002110">
    <property type="entry name" value="Ankyrin_rpt"/>
</dbReference>
<dbReference type="InterPro" id="IPR001496">
    <property type="entry name" value="SOCS_box"/>
</dbReference>
<dbReference type="EMBL" id="VSWD01000010">
    <property type="protein sequence ID" value="KAK3089066.1"/>
    <property type="molecule type" value="Genomic_DNA"/>
</dbReference>
<evidence type="ECO:0000256" key="2">
    <source>
        <dbReference type="ARBA" id="ARBA00023043"/>
    </source>
</evidence>
<evidence type="ECO:0000313" key="5">
    <source>
        <dbReference type="EMBL" id="KAK3089066.1"/>
    </source>
</evidence>
<dbReference type="Proteomes" id="UP001186944">
    <property type="component" value="Unassembled WGS sequence"/>
</dbReference>
<dbReference type="SMART" id="SM00248">
    <property type="entry name" value="ANK"/>
    <property type="match status" value="5"/>
</dbReference>
<organism evidence="5 6">
    <name type="scientific">Pinctada imbricata</name>
    <name type="common">Atlantic pearl-oyster</name>
    <name type="synonym">Pinctada martensii</name>
    <dbReference type="NCBI Taxonomy" id="66713"/>
    <lineage>
        <taxon>Eukaryota</taxon>
        <taxon>Metazoa</taxon>
        <taxon>Spiralia</taxon>
        <taxon>Lophotrochozoa</taxon>
        <taxon>Mollusca</taxon>
        <taxon>Bivalvia</taxon>
        <taxon>Autobranchia</taxon>
        <taxon>Pteriomorphia</taxon>
        <taxon>Pterioida</taxon>
        <taxon>Pterioidea</taxon>
        <taxon>Pteriidae</taxon>
        <taxon>Pinctada</taxon>
    </lineage>
</organism>
<sequence length="403" mass="45623">MELDIYDVLYNAVQENNITLCQEILQSKSLNLQRARSAKALGTPLLHAACMYRRSDIAKVLLTHGADISAVDHFGRTPIQILISLWPRAGPWDKPGDTMIDEIEREFWSRMISKHDESLKCLLILLAHGANANQKFNDNNSTALHVCSHRELFSALDALLLFGAGIEYRDNDLRTPLLHAAKHGIHRSVRHLLIQGADHRVEDKDGCTVLHLLAGSNRMSIEEMTSLAHIFPQLLNTMNFRTLKGHTSLHVACQNGDGEKIKFLLENNADPNIKDDLGRSPLYTLLDNNQPGQSVLGLLSLLEVTVQPSVHDRDGNLPKYLLWCSRTRFKQELITRSRSPVSLYALCIQRVIGCLKTTRRSVLHVSRLPLPLTIREEIMSTQQSHREFWQKLLFFVESPSKSK</sequence>
<dbReference type="Pfam" id="PF12796">
    <property type="entry name" value="Ank_2"/>
    <property type="match status" value="2"/>
</dbReference>
<keyword evidence="6" id="KW-1185">Reference proteome</keyword>
<dbReference type="PANTHER" id="PTHR24198">
    <property type="entry name" value="ANKYRIN REPEAT AND PROTEIN KINASE DOMAIN-CONTAINING PROTEIN"/>
    <property type="match status" value="1"/>
</dbReference>
<comment type="caution">
    <text evidence="5">The sequence shown here is derived from an EMBL/GenBank/DDBJ whole genome shotgun (WGS) entry which is preliminary data.</text>
</comment>
<dbReference type="InterPro" id="IPR036770">
    <property type="entry name" value="Ankyrin_rpt-contain_sf"/>
</dbReference>
<dbReference type="PROSITE" id="PS50088">
    <property type="entry name" value="ANK_REPEAT"/>
    <property type="match status" value="3"/>
</dbReference>
<feature type="repeat" description="ANK" evidence="3">
    <location>
        <begin position="172"/>
        <end position="204"/>
    </location>
</feature>
<evidence type="ECO:0000256" key="3">
    <source>
        <dbReference type="PROSITE-ProRule" id="PRU00023"/>
    </source>
</evidence>
<dbReference type="PROSITE" id="PS50225">
    <property type="entry name" value="SOCS"/>
    <property type="match status" value="1"/>
</dbReference>
<dbReference type="PANTHER" id="PTHR24198:SF165">
    <property type="entry name" value="ANKYRIN REPEAT-CONTAINING PROTEIN-RELATED"/>
    <property type="match status" value="1"/>
</dbReference>
<name>A0AA89BPD7_PINIB</name>
<evidence type="ECO:0000313" key="6">
    <source>
        <dbReference type="Proteomes" id="UP001186944"/>
    </source>
</evidence>
<proteinExistence type="predicted"/>